<dbReference type="SUPFAM" id="SSF50129">
    <property type="entry name" value="GroES-like"/>
    <property type="match status" value="1"/>
</dbReference>
<evidence type="ECO:0000256" key="1">
    <source>
        <dbReference type="ARBA" id="ARBA00022857"/>
    </source>
</evidence>
<dbReference type="InterPro" id="IPR036291">
    <property type="entry name" value="NAD(P)-bd_dom_sf"/>
</dbReference>
<dbReference type="GO" id="GO:0070402">
    <property type="term" value="F:NADPH binding"/>
    <property type="evidence" value="ECO:0007669"/>
    <property type="project" value="TreeGrafter"/>
</dbReference>
<organism evidence="5 6">
    <name type="scientific">marine gamma proteobacterium HTCC2143</name>
    <dbReference type="NCBI Taxonomy" id="247633"/>
    <lineage>
        <taxon>Bacteria</taxon>
        <taxon>Pseudomonadati</taxon>
        <taxon>Pseudomonadota</taxon>
        <taxon>Gammaproteobacteria</taxon>
        <taxon>Cellvibrionales</taxon>
        <taxon>Spongiibacteraceae</taxon>
        <taxon>BD1-7 clade</taxon>
    </lineage>
</organism>
<keyword evidence="6" id="KW-1185">Reference proteome</keyword>
<feature type="signal peptide" evidence="3">
    <location>
        <begin position="1"/>
        <end position="19"/>
    </location>
</feature>
<dbReference type="InterPro" id="IPR020843">
    <property type="entry name" value="ER"/>
</dbReference>
<keyword evidence="3" id="KW-0732">Signal</keyword>
<gene>
    <name evidence="5" type="ORF">GP2143_14446</name>
</gene>
<dbReference type="STRING" id="247633.GP2143_14446"/>
<dbReference type="InterPro" id="IPR011032">
    <property type="entry name" value="GroES-like_sf"/>
</dbReference>
<sequence length="366" mass="40328">MKYLLLMLCLLSLNSFALSASYQQVVVTEFGGPEVMKMVTQQQLPEPGPDEIRVKVLTASASFTDVMVRKGMYAGAPSDTPLVPGYDLVGIVDKLGEGVSDFELGQRVAALTVWGAYTEYAVRPISELVVVPDGLDEEQAVALILSYTTAYQMLHRSAKVKPGQTILIHGASGAVGTALAQLGKVAGVNMIGTASTGKQDYIKSLGVEAIDYKTEDFVERTMALTANKGVDVVFDAISVDNFKRSYETLNGSGHLVVYGFYNASLFGEAGGMGDILGEFLSWQWKQWMWRLFPDDEKTVDFYSITDMRDEHPKWYREDVTRLFSLANGRQISPMVWKTLPLSDAAQAHQLIEDRVVKGKIILRVSR</sequence>
<accession>A0Y8K9</accession>
<dbReference type="Proteomes" id="UP000004931">
    <property type="component" value="Unassembled WGS sequence"/>
</dbReference>
<dbReference type="InterPro" id="IPR013154">
    <property type="entry name" value="ADH-like_N"/>
</dbReference>
<keyword evidence="2" id="KW-0560">Oxidoreductase</keyword>
<dbReference type="eggNOG" id="COG0604">
    <property type="taxonomic scope" value="Bacteria"/>
</dbReference>
<evidence type="ECO:0000313" key="6">
    <source>
        <dbReference type="Proteomes" id="UP000004931"/>
    </source>
</evidence>
<dbReference type="SMART" id="SM00829">
    <property type="entry name" value="PKS_ER"/>
    <property type="match status" value="1"/>
</dbReference>
<evidence type="ECO:0000256" key="3">
    <source>
        <dbReference type="SAM" id="SignalP"/>
    </source>
</evidence>
<dbReference type="SUPFAM" id="SSF51735">
    <property type="entry name" value="NAD(P)-binding Rossmann-fold domains"/>
    <property type="match status" value="1"/>
</dbReference>
<dbReference type="GO" id="GO:0016651">
    <property type="term" value="F:oxidoreductase activity, acting on NAD(P)H"/>
    <property type="evidence" value="ECO:0007669"/>
    <property type="project" value="TreeGrafter"/>
</dbReference>
<dbReference type="PANTHER" id="PTHR48106">
    <property type="entry name" value="QUINONE OXIDOREDUCTASE PIG3-RELATED"/>
    <property type="match status" value="1"/>
</dbReference>
<dbReference type="Pfam" id="PF08240">
    <property type="entry name" value="ADH_N"/>
    <property type="match status" value="1"/>
</dbReference>
<dbReference type="CDD" id="cd08273">
    <property type="entry name" value="MDR8"/>
    <property type="match status" value="1"/>
</dbReference>
<evidence type="ECO:0000313" key="5">
    <source>
        <dbReference type="EMBL" id="EAW32463.1"/>
    </source>
</evidence>
<dbReference type="AlphaFoldDB" id="A0Y8K9"/>
<dbReference type="EMBL" id="AAVT01000001">
    <property type="protein sequence ID" value="EAW32463.1"/>
    <property type="molecule type" value="Genomic_DNA"/>
</dbReference>
<feature type="domain" description="Enoyl reductase (ER)" evidence="4">
    <location>
        <begin position="31"/>
        <end position="362"/>
    </location>
</feature>
<keyword evidence="1" id="KW-0521">NADP</keyword>
<dbReference type="Gene3D" id="3.90.180.10">
    <property type="entry name" value="Medium-chain alcohol dehydrogenases, catalytic domain"/>
    <property type="match status" value="1"/>
</dbReference>
<feature type="chain" id="PRO_5002630821" evidence="3">
    <location>
        <begin position="20"/>
        <end position="366"/>
    </location>
</feature>
<protein>
    <submittedName>
        <fullName evidence="5">Putative oxidoreductase</fullName>
    </submittedName>
</protein>
<dbReference type="Gene3D" id="3.40.50.720">
    <property type="entry name" value="NAD(P)-binding Rossmann-like Domain"/>
    <property type="match status" value="1"/>
</dbReference>
<reference evidence="5 6" key="1">
    <citation type="journal article" date="2010" name="J. Bacteriol.">
        <title>Genome sequence of the oligotrophic marine Gammaproteobacterium HTCC2143, isolated from the Oregon Coast.</title>
        <authorList>
            <person name="Oh H.M."/>
            <person name="Kang I."/>
            <person name="Ferriera S."/>
            <person name="Giovannoni S.J."/>
            <person name="Cho J.C."/>
        </authorList>
    </citation>
    <scope>NUCLEOTIDE SEQUENCE [LARGE SCALE GENOMIC DNA]</scope>
    <source>
        <strain evidence="5 6">HTCC2143</strain>
    </source>
</reference>
<evidence type="ECO:0000259" key="4">
    <source>
        <dbReference type="SMART" id="SM00829"/>
    </source>
</evidence>
<evidence type="ECO:0000256" key="2">
    <source>
        <dbReference type="ARBA" id="ARBA00023002"/>
    </source>
</evidence>
<proteinExistence type="predicted"/>
<comment type="caution">
    <text evidence="5">The sequence shown here is derived from an EMBL/GenBank/DDBJ whole genome shotgun (WGS) entry which is preliminary data.</text>
</comment>
<name>A0Y8K9_9GAMM</name>
<dbReference type="Pfam" id="PF13602">
    <property type="entry name" value="ADH_zinc_N_2"/>
    <property type="match status" value="1"/>
</dbReference>